<accession>A0A2S2PD96</accession>
<organism evidence="1">
    <name type="scientific">Schizaphis graminum</name>
    <name type="common">Green bug aphid</name>
    <dbReference type="NCBI Taxonomy" id="13262"/>
    <lineage>
        <taxon>Eukaryota</taxon>
        <taxon>Metazoa</taxon>
        <taxon>Ecdysozoa</taxon>
        <taxon>Arthropoda</taxon>
        <taxon>Hexapoda</taxon>
        <taxon>Insecta</taxon>
        <taxon>Pterygota</taxon>
        <taxon>Neoptera</taxon>
        <taxon>Paraneoptera</taxon>
        <taxon>Hemiptera</taxon>
        <taxon>Sternorrhyncha</taxon>
        <taxon>Aphidomorpha</taxon>
        <taxon>Aphidoidea</taxon>
        <taxon>Aphididae</taxon>
        <taxon>Aphidini</taxon>
        <taxon>Schizaphis</taxon>
    </lineage>
</organism>
<reference evidence="1" key="1">
    <citation type="submission" date="2018-04" db="EMBL/GenBank/DDBJ databases">
        <title>Transcriptome of Schizaphis graminum biotype I.</title>
        <authorList>
            <person name="Scully E.D."/>
            <person name="Geib S.M."/>
            <person name="Palmer N.A."/>
            <person name="Koch K."/>
            <person name="Bradshaw J."/>
            <person name="Heng-Moss T."/>
            <person name="Sarath G."/>
        </authorList>
    </citation>
    <scope>NUCLEOTIDE SEQUENCE</scope>
</reference>
<name>A0A2S2PD96_SCHGA</name>
<dbReference type="InterPro" id="IPR038606">
    <property type="entry name" value="To_sf"/>
</dbReference>
<gene>
    <name evidence="1" type="ORF">g.73662</name>
</gene>
<proteinExistence type="predicted"/>
<dbReference type="EMBL" id="GGMR01014808">
    <property type="protein sequence ID" value="MBY27427.1"/>
    <property type="molecule type" value="Transcribed_RNA"/>
</dbReference>
<evidence type="ECO:0000313" key="1">
    <source>
        <dbReference type="EMBL" id="MBY27427.1"/>
    </source>
</evidence>
<dbReference type="Gene3D" id="3.15.10.30">
    <property type="entry name" value="Haemolymph juvenile hormone binding protein"/>
    <property type="match status" value="1"/>
</dbReference>
<protein>
    <submittedName>
        <fullName evidence="1">Uncharacterized protein</fullName>
    </submittedName>
</protein>
<dbReference type="AlphaFoldDB" id="A0A2S2PD96"/>
<sequence length="194" mass="21398">MGGGLQPVSPPPPADATVCTMSTQLKITIPALAIKTDYTLKGIVDNSPVIGAGNMTIAVNTLYINIETFLDCNMVIFSEEDCRLSNRNKTLDVSLESVLVSMTGIHYKNLTKSKIDEGINAFIDAYIKSDQSGLVEKITGLLVSYKNEMLKRMSPSKLLNNLKDQLMAITVNLKKNRRSFNGHQIIHNYVSIYV</sequence>